<dbReference type="PANTHER" id="PTHR45947">
    <property type="entry name" value="SULFOQUINOVOSYL TRANSFERASE SQD2"/>
    <property type="match status" value="1"/>
</dbReference>
<organism evidence="3 4">
    <name type="scientific">Rhodococcoides kyotonense</name>
    <dbReference type="NCBI Taxonomy" id="398843"/>
    <lineage>
        <taxon>Bacteria</taxon>
        <taxon>Bacillati</taxon>
        <taxon>Actinomycetota</taxon>
        <taxon>Actinomycetes</taxon>
        <taxon>Mycobacteriales</taxon>
        <taxon>Nocardiaceae</taxon>
        <taxon>Rhodococcoides</taxon>
    </lineage>
</organism>
<sequence>MTEQLTRPIRVAIAHDYLTQRGGAEKVVLAMTRAFPGSPVYTTLFEPSTTFPDFAGIDVRTSTLNRIGFLRKNHRLALPLLPFASSSIAIDADVVLTSTSGWAHGFRTSGRKLVYCYSPARWLYESQMYLGESSSSLKRVALKALSWPLRRWDRRAAGSADRYLAISTIINKRITDAYGIASTVLPAPFTVETSPAEPITDVENWSGGEPFHLCISRLLPYKNVDKVIAAFAGTDHKLVVVGRGPEAERLRKVKSDNVLMLSDLSAGEMTWLYTMCNAVVAASYEDYGLTPIEAGYHGKPTVVLRWGGFLDTVVEGVTGVYFDEPTPEAIRAAVEKLERTSWEPLKIQAHVEQFSEERFAAELIAAVTEIHEENIERKLSQ</sequence>
<dbReference type="Proteomes" id="UP000077519">
    <property type="component" value="Unassembled WGS sequence"/>
</dbReference>
<dbReference type="EMBL" id="LVHI01000006">
    <property type="protein sequence ID" value="OAK56071.1"/>
    <property type="molecule type" value="Genomic_DNA"/>
</dbReference>
<gene>
    <name evidence="3" type="ORF">A3K89_17900</name>
</gene>
<name>A0A177YKY3_9NOCA</name>
<proteinExistence type="predicted"/>
<feature type="domain" description="Glycosyl transferase family 1" evidence="2">
    <location>
        <begin position="201"/>
        <end position="341"/>
    </location>
</feature>
<keyword evidence="1 3" id="KW-0808">Transferase</keyword>
<dbReference type="PANTHER" id="PTHR45947:SF3">
    <property type="entry name" value="SULFOQUINOVOSYL TRANSFERASE SQD2"/>
    <property type="match status" value="1"/>
</dbReference>
<evidence type="ECO:0000313" key="4">
    <source>
        <dbReference type="Proteomes" id="UP000077519"/>
    </source>
</evidence>
<accession>A0A177YKY3</accession>
<dbReference type="InterPro" id="IPR001296">
    <property type="entry name" value="Glyco_trans_1"/>
</dbReference>
<evidence type="ECO:0000313" key="3">
    <source>
        <dbReference type="EMBL" id="OAK56071.1"/>
    </source>
</evidence>
<reference evidence="3 4" key="1">
    <citation type="submission" date="2016-03" db="EMBL/GenBank/DDBJ databases">
        <title>Genome sequence of Rhodococcus kyotonensis KB10.</title>
        <authorList>
            <person name="Jeong H."/>
            <person name="Hong C.E."/>
            <person name="Jo S.H."/>
            <person name="Park J.M."/>
        </authorList>
    </citation>
    <scope>NUCLEOTIDE SEQUENCE [LARGE SCALE GENOMIC DNA]</scope>
    <source>
        <strain evidence="3 4">KB10</strain>
    </source>
</reference>
<dbReference type="AlphaFoldDB" id="A0A177YKY3"/>
<dbReference type="InterPro" id="IPR050194">
    <property type="entry name" value="Glycosyltransferase_grp1"/>
</dbReference>
<dbReference type="SUPFAM" id="SSF53756">
    <property type="entry name" value="UDP-Glycosyltransferase/glycogen phosphorylase"/>
    <property type="match status" value="1"/>
</dbReference>
<evidence type="ECO:0000256" key="1">
    <source>
        <dbReference type="ARBA" id="ARBA00022679"/>
    </source>
</evidence>
<evidence type="ECO:0000259" key="2">
    <source>
        <dbReference type="Pfam" id="PF00534"/>
    </source>
</evidence>
<dbReference type="Pfam" id="PF00534">
    <property type="entry name" value="Glycos_transf_1"/>
    <property type="match status" value="1"/>
</dbReference>
<dbReference type="Gene3D" id="3.40.50.2000">
    <property type="entry name" value="Glycogen Phosphorylase B"/>
    <property type="match status" value="2"/>
</dbReference>
<dbReference type="RefSeq" id="WP_068422787.1">
    <property type="nucleotide sequence ID" value="NZ_LVHI01000006.1"/>
</dbReference>
<dbReference type="GO" id="GO:0016757">
    <property type="term" value="F:glycosyltransferase activity"/>
    <property type="evidence" value="ECO:0007669"/>
    <property type="project" value="InterPro"/>
</dbReference>
<keyword evidence="4" id="KW-1185">Reference proteome</keyword>
<comment type="caution">
    <text evidence="3">The sequence shown here is derived from an EMBL/GenBank/DDBJ whole genome shotgun (WGS) entry which is preliminary data.</text>
</comment>
<protein>
    <submittedName>
        <fullName evidence="3">Glycosyl transferase family 1</fullName>
    </submittedName>
</protein>